<evidence type="ECO:0000256" key="3">
    <source>
        <dbReference type="SAM" id="MobiDB-lite"/>
    </source>
</evidence>
<dbReference type="InterPro" id="IPR050541">
    <property type="entry name" value="LRR_TM_domain-containing"/>
</dbReference>
<feature type="region of interest" description="Disordered" evidence="3">
    <location>
        <begin position="523"/>
        <end position="552"/>
    </location>
</feature>
<protein>
    <submittedName>
        <fullName evidence="4">Leucine rich repeat containing 53</fullName>
    </submittedName>
</protein>
<dbReference type="Gene3D" id="3.80.10.10">
    <property type="entry name" value="Ribonuclease Inhibitor"/>
    <property type="match status" value="2"/>
</dbReference>
<proteinExistence type="predicted"/>
<dbReference type="AlphaFoldDB" id="A0A671E743"/>
<dbReference type="Proteomes" id="UP000472240">
    <property type="component" value="Chromosome 9"/>
</dbReference>
<dbReference type="SMART" id="SM00369">
    <property type="entry name" value="LRR_TYP"/>
    <property type="match status" value="6"/>
</dbReference>
<feature type="region of interest" description="Disordered" evidence="3">
    <location>
        <begin position="1041"/>
        <end position="1123"/>
    </location>
</feature>
<keyword evidence="5" id="KW-1185">Reference proteome</keyword>
<feature type="region of interest" description="Disordered" evidence="3">
    <location>
        <begin position="368"/>
        <end position="391"/>
    </location>
</feature>
<reference evidence="5" key="3">
    <citation type="submission" date="2018-12" db="EMBL/GenBank/DDBJ databases">
        <title>G10K-VGP greater horseshoe bat female genome, primary haplotype.</title>
        <authorList>
            <person name="Teeling E."/>
            <person name="Myers G."/>
            <person name="Vernes S."/>
            <person name="Pippel M."/>
            <person name="Winkler S."/>
            <person name="Fedrigo O."/>
            <person name="Rhie A."/>
            <person name="Koren S."/>
            <person name="Phillippy A."/>
            <person name="Lewin H."/>
            <person name="Damas J."/>
            <person name="Howe K."/>
            <person name="Mountcastle J."/>
            <person name="Jarvis E.D."/>
        </authorList>
    </citation>
    <scope>NUCLEOTIDE SEQUENCE [LARGE SCALE GENOMIC DNA]</scope>
</reference>
<feature type="region of interest" description="Disordered" evidence="3">
    <location>
        <begin position="1214"/>
        <end position="1244"/>
    </location>
</feature>
<feature type="compositionally biased region" description="Low complexity" evidence="3">
    <location>
        <begin position="382"/>
        <end position="391"/>
    </location>
</feature>
<keyword evidence="1" id="KW-0433">Leucine-rich repeat</keyword>
<dbReference type="PROSITE" id="PS51450">
    <property type="entry name" value="LRR"/>
    <property type="match status" value="1"/>
</dbReference>
<evidence type="ECO:0000256" key="2">
    <source>
        <dbReference type="ARBA" id="ARBA00022737"/>
    </source>
</evidence>
<accession>A0A671E743</accession>
<dbReference type="PANTHER" id="PTHR24369:SF161">
    <property type="entry name" value="LEUCINE-RICH REPEAT-CONTAINING PROTEIN 53"/>
    <property type="match status" value="1"/>
</dbReference>
<dbReference type="SUPFAM" id="SSF52058">
    <property type="entry name" value="L domain-like"/>
    <property type="match status" value="1"/>
</dbReference>
<dbReference type="Pfam" id="PF13855">
    <property type="entry name" value="LRR_8"/>
    <property type="match status" value="2"/>
</dbReference>
<gene>
    <name evidence="4" type="primary">LRRC53</name>
</gene>
<reference evidence="4" key="4">
    <citation type="submission" date="2025-08" db="UniProtKB">
        <authorList>
            <consortium name="Ensembl"/>
        </authorList>
    </citation>
    <scope>IDENTIFICATION</scope>
</reference>
<dbReference type="GeneTree" id="ENSGT00940000161095"/>
<organism evidence="4 5">
    <name type="scientific">Rhinolophus ferrumequinum</name>
    <name type="common">Greater horseshoe bat</name>
    <dbReference type="NCBI Taxonomy" id="59479"/>
    <lineage>
        <taxon>Eukaryota</taxon>
        <taxon>Metazoa</taxon>
        <taxon>Chordata</taxon>
        <taxon>Craniata</taxon>
        <taxon>Vertebrata</taxon>
        <taxon>Euteleostomi</taxon>
        <taxon>Mammalia</taxon>
        <taxon>Eutheria</taxon>
        <taxon>Laurasiatheria</taxon>
        <taxon>Chiroptera</taxon>
        <taxon>Yinpterochiroptera</taxon>
        <taxon>Rhinolophoidea</taxon>
        <taxon>Rhinolophidae</taxon>
        <taxon>Rhinolophinae</taxon>
        <taxon>Rhinolophus</taxon>
    </lineage>
</organism>
<evidence type="ECO:0000313" key="4">
    <source>
        <dbReference type="Ensembl" id="ENSRFEP00010007518.1"/>
    </source>
</evidence>
<dbReference type="InterPro" id="IPR003591">
    <property type="entry name" value="Leu-rich_rpt_typical-subtyp"/>
</dbReference>
<reference evidence="4 5" key="2">
    <citation type="journal article" date="2018" name="Annu Rev Anim Biosci">
        <title>Bat Biology, Genomes, and the Bat1K Project: To Generate Chromosome-Level Genomes for All Living Bat Species.</title>
        <authorList>
            <person name="Teeling E.C."/>
            <person name="Vernes S.C."/>
            <person name="Davalos L.M."/>
            <person name="Ray D.A."/>
            <person name="Gilbert M.T.P."/>
            <person name="Myers E."/>
        </authorList>
    </citation>
    <scope>NUCLEOTIDE SEQUENCE</scope>
</reference>
<feature type="compositionally biased region" description="Basic and acidic residues" evidence="3">
    <location>
        <begin position="1061"/>
        <end position="1086"/>
    </location>
</feature>
<sequence length="1244" mass="139021">MLRLVAACPASCVVCAKDVTLCHQLTYIVAAPVTTRVLIVTDGSLSSIESTNLSLLFNLALLSLSRNGIEDVRDDALHGLSKLRTLLLEHNQISSASLTDRTFSKLRSLQVLVLSSNVLRTLRGSWFRNTRGLTRLQLDGNQITNLTDSSFGGTKLHSLRHLDLSNNFISYIGKDAFRPLPQLQEVDLSRNRLAQMPDVFTPMKQLILLSLDKNQWSCTCDLYPLARFLRNYIKSSAHKLRNAEGLHCQLSTTAVASAKSVLRLSEANCDSKAPNLTLVLKDRSPLLPGQDVALLTVLGFAGAVGLTCLGLVVFNWKLQQGKVNEQSENLCCRTFGESLCAHEARNYQAKGYCNCHLTQENETKVTSMVGSRKEMPPLQENSQQAAQASESTALDRSFRNLKGKDHGADSSVFCLSGRLLQSGCSEPPGNSAAFNEAGLLTRYCPKRVEKLRNLMSGEIQPQTVPQHVTRTTGISSDTFSGRYAMSASALARESLEKHLRNESWQPPIEKEDNGLQPHRQKHFITSSSPKSCKPEEHYVQKVPQKHRSKHEDPCGLLKQSRARYFQPNKSLICKYVPYDQFRDYGKEKKPNRREHSKLEKEQIQIYSAIEKFLTSEDNMELSTNIKKTYSPKKVSFDDPDLIEKNWLVMSSKTSTHWKQQKNQSNHLTNLNFKKCSNPWERNKGGKWPTDPQNVKRKRTIQSDLKGKMKKQNLRIKLNLHPFRKVRVHPEKSLPELPKKYKQVSLPPNELSKASEKEAKLNLLSSADFPQQPESNNYVTLTSKGMPLKHAPQQTPCYKKPTKKAPLFHANKSSVVSQSSIEGSCQSAGHIPDANPATPPGLTPIRAEHRNLHSQFSAEQRQGATHLTMEVPGYLPASWENTGSDVLASCHSRGATDWQTTEPTELMEQDIPKTSGLNQFSLSLENQTQLVGVHKTDTYKEHVLDQNQTLQQAEQRSSNQQPGNEEKTLMTKPQIPHWVMESYVMEEGNHVEKNLSETETCDSSLILQTQSKGNLTFMKTNSIPYQNRIGLPKDISTSLSTQTSWHLTNGSEKGTDSTSALPRDDGTEALEIKIVGKEEKKMPDESKANSGMLIQTQQMTLKGDTKEKQQTWENGKSKKLTLHDSSSVEMTITAEDLNITSSHETENRLPPSEVDLQMNSNTHDLRKAQNIQPDKDSSAHQEGTVTVATHEALSLLPLKGISFGTENEVPLIPRRINEAENSAPKPTLYPPSAAYADISPLEAEQ</sequence>
<feature type="compositionally biased region" description="Polar residues" evidence="3">
    <location>
        <begin position="1087"/>
        <end position="1099"/>
    </location>
</feature>
<reference evidence="4 5" key="1">
    <citation type="journal article" date="2015" name="Annu Rev Anim Biosci">
        <title>The Genome 10K Project: a way forward.</title>
        <authorList>
            <person name="Koepfli K.P."/>
            <person name="Paten B."/>
            <person name="O'Brien S.J."/>
            <person name="Koepfli K.P."/>
            <person name="Paten B."/>
            <person name="Antunes A."/>
            <person name="Belov K."/>
            <person name="Bustamante C."/>
            <person name="Castoe T.A."/>
            <person name="Clawson H."/>
            <person name="Crawford A.J."/>
            <person name="Diekhans M."/>
            <person name="Distel D."/>
            <person name="Durbin R."/>
            <person name="Earl D."/>
            <person name="Fujita M.K."/>
            <person name="Gamble T."/>
            <person name="Georges A."/>
            <person name="Gemmell N."/>
            <person name="Gilbert M.T."/>
            <person name="Graves J.M."/>
            <person name="Green R.E."/>
            <person name="Hickey G."/>
            <person name="Jarvis E.D."/>
            <person name="Johnson W."/>
            <person name="Komissarov A."/>
            <person name="Korf I."/>
            <person name="Kuhn R."/>
            <person name="Larkin D.M."/>
            <person name="Lewin H."/>
            <person name="Lopez J.V."/>
            <person name="Ma J."/>
            <person name="Marques-Bonet T."/>
            <person name="Miller W."/>
            <person name="Murphy R."/>
            <person name="Pevzner P."/>
            <person name="Shapiro B."/>
            <person name="Steiner C."/>
            <person name="Tamazian G."/>
            <person name="Venkatesh B."/>
            <person name="Wang J."/>
            <person name="Wayne R."/>
            <person name="Wiley E."/>
            <person name="Yang H."/>
            <person name="Zhang G."/>
            <person name="Haussler D."/>
            <person name="Ryder O."/>
            <person name="O'Brien S.J."/>
        </authorList>
    </citation>
    <scope>NUCLEOTIDE SEQUENCE</scope>
</reference>
<feature type="compositionally biased region" description="Polar residues" evidence="3">
    <location>
        <begin position="947"/>
        <end position="962"/>
    </location>
</feature>
<feature type="region of interest" description="Disordered" evidence="3">
    <location>
        <begin position="947"/>
        <end position="969"/>
    </location>
</feature>
<dbReference type="Ensembl" id="ENSRFET00010008225.1">
    <property type="protein sequence ID" value="ENSRFEP00010007518.1"/>
    <property type="gene ID" value="ENSRFEG00010005075.1"/>
</dbReference>
<dbReference type="InterPro" id="IPR032675">
    <property type="entry name" value="LRR_dom_sf"/>
</dbReference>
<feature type="compositionally biased region" description="Polar residues" evidence="3">
    <location>
        <begin position="1041"/>
        <end position="1059"/>
    </location>
</feature>
<reference evidence="4" key="5">
    <citation type="submission" date="2025-09" db="UniProtKB">
        <authorList>
            <consortium name="Ensembl"/>
        </authorList>
    </citation>
    <scope>IDENTIFICATION</scope>
</reference>
<name>A0A671E743_RHIFE</name>
<dbReference type="OMA" id="NSIPFQN"/>
<keyword evidence="2" id="KW-0677">Repeat</keyword>
<dbReference type="InParanoid" id="A0A671E743"/>
<dbReference type="PANTHER" id="PTHR24369">
    <property type="entry name" value="ANTIGEN BSP, PUTATIVE-RELATED"/>
    <property type="match status" value="1"/>
</dbReference>
<dbReference type="InterPro" id="IPR001611">
    <property type="entry name" value="Leu-rich_rpt"/>
</dbReference>
<evidence type="ECO:0000313" key="5">
    <source>
        <dbReference type="Proteomes" id="UP000472240"/>
    </source>
</evidence>
<dbReference type="GO" id="GO:0005886">
    <property type="term" value="C:plasma membrane"/>
    <property type="evidence" value="ECO:0007669"/>
    <property type="project" value="TreeGrafter"/>
</dbReference>
<evidence type="ECO:0000256" key="1">
    <source>
        <dbReference type="ARBA" id="ARBA00022614"/>
    </source>
</evidence>